<reference evidence="13 14" key="1">
    <citation type="submission" date="2020-08" db="EMBL/GenBank/DDBJ databases">
        <title>Aphidius gifuensis genome sequencing and assembly.</title>
        <authorList>
            <person name="Du Z."/>
        </authorList>
    </citation>
    <scope>NUCLEOTIDE SEQUENCE [LARGE SCALE GENOMIC DNA]</scope>
    <source>
        <strain evidence="13">YNYX2018</strain>
        <tissue evidence="13">Adults</tissue>
    </source>
</reference>
<dbReference type="Pfam" id="PF05631">
    <property type="entry name" value="MFS_5"/>
    <property type="match status" value="1"/>
</dbReference>
<dbReference type="GO" id="GO:0006811">
    <property type="term" value="P:monoatomic ion transport"/>
    <property type="evidence" value="ECO:0007669"/>
    <property type="project" value="UniProtKB-KW"/>
</dbReference>
<dbReference type="InterPro" id="IPR036259">
    <property type="entry name" value="MFS_trans_sf"/>
</dbReference>
<evidence type="ECO:0000256" key="8">
    <source>
        <dbReference type="ARBA" id="ARBA00023065"/>
    </source>
</evidence>
<feature type="transmembrane region" description="Helical" evidence="12">
    <location>
        <begin position="21"/>
        <end position="41"/>
    </location>
</feature>
<dbReference type="Gene3D" id="1.20.1250.20">
    <property type="entry name" value="MFS general substrate transporter like domains"/>
    <property type="match status" value="1"/>
</dbReference>
<evidence type="ECO:0000256" key="10">
    <source>
        <dbReference type="ARBA" id="ARBA00030646"/>
    </source>
</evidence>
<proteinExistence type="predicted"/>
<dbReference type="OrthoDB" id="263957at2759"/>
<evidence type="ECO:0000256" key="1">
    <source>
        <dbReference type="ARBA" id="ARBA00003019"/>
    </source>
</evidence>
<evidence type="ECO:0000256" key="12">
    <source>
        <dbReference type="SAM" id="Phobius"/>
    </source>
</evidence>
<protein>
    <recommendedName>
        <fullName evidence="3">Molybdate-anion transporter</fullName>
    </recommendedName>
    <alternativeName>
        <fullName evidence="10">Major facilitator superfamily domain-containing protein 5</fullName>
    </alternativeName>
    <alternativeName>
        <fullName evidence="11">Molybdate transporter 2 homolog</fullName>
    </alternativeName>
</protein>
<evidence type="ECO:0000313" key="14">
    <source>
        <dbReference type="Proteomes" id="UP000639338"/>
    </source>
</evidence>
<dbReference type="Proteomes" id="UP000639338">
    <property type="component" value="Unassembled WGS sequence"/>
</dbReference>
<accession>A0A835CWT6</accession>
<evidence type="ECO:0000256" key="7">
    <source>
        <dbReference type="ARBA" id="ARBA00022989"/>
    </source>
</evidence>
<feature type="transmembrane region" description="Helical" evidence="12">
    <location>
        <begin position="258"/>
        <end position="277"/>
    </location>
</feature>
<sequence>MKNISMIETNHEKSYKNLQRKFLIVYLLASFVDWLQGPYLYRVYMTYNYTKTDISFFYIIGFLSSGIFGIIIGIIADKFGRKKLCLVYFISTTITCLSMTSKNYKIHLIGRLFGGVSSAILYSTFESWYIGQHINEQLDKSLIGLTFTKSTFYNGVNAIIAGLISSLISDNFSYGPTAPFLLSIPISIITLLICYTSWNESIIVISKINLFHGLKVILFSKKKKLLISLLIIQTIFETVMYIFIFIWTPIVEPIKPSYGIIFGGFMTSIALGSYCHSLIEKKLKLTREIILCFSIIMAFLSIGISTIGIYLQNSYSSFGTYLTLASFFLFEFTVGFYYPSICFIRGIIVPENCRASVVNWLRLPTNIFICIILLFIKTNSPDNCLIFFSSTVALGVTALFTLNFTKEFSNYQKYCQLNNSIEKI</sequence>
<keyword evidence="8" id="KW-0406">Ion transport</keyword>
<comment type="subcellular location">
    <subcellularLocation>
        <location evidence="2">Cell membrane</location>
        <topology evidence="2">Multi-pass membrane protein</topology>
    </subcellularLocation>
</comment>
<dbReference type="PANTHER" id="PTHR23516:SF1">
    <property type="entry name" value="MOLYBDATE-ANION TRANSPORTER"/>
    <property type="match status" value="1"/>
</dbReference>
<evidence type="ECO:0000256" key="4">
    <source>
        <dbReference type="ARBA" id="ARBA00022448"/>
    </source>
</evidence>
<feature type="transmembrane region" description="Helical" evidence="12">
    <location>
        <begin position="225"/>
        <end position="246"/>
    </location>
</feature>
<feature type="transmembrane region" description="Helical" evidence="12">
    <location>
        <begin position="289"/>
        <end position="312"/>
    </location>
</feature>
<comment type="caution">
    <text evidence="13">The sequence shown here is derived from an EMBL/GenBank/DDBJ whole genome shotgun (WGS) entry which is preliminary data.</text>
</comment>
<keyword evidence="7 12" id="KW-1133">Transmembrane helix</keyword>
<feature type="transmembrane region" description="Helical" evidence="12">
    <location>
        <begin position="180"/>
        <end position="198"/>
    </location>
</feature>
<dbReference type="SUPFAM" id="SSF103473">
    <property type="entry name" value="MFS general substrate transporter"/>
    <property type="match status" value="1"/>
</dbReference>
<gene>
    <name evidence="13" type="ORF">HCN44_006917</name>
</gene>
<dbReference type="AlphaFoldDB" id="A0A835CWT6"/>
<dbReference type="PANTHER" id="PTHR23516">
    <property type="entry name" value="SAM (S-ADENOSYL METHIONINE) TRANSPORTER"/>
    <property type="match status" value="1"/>
</dbReference>
<feature type="transmembrane region" description="Helical" evidence="12">
    <location>
        <begin position="112"/>
        <end position="130"/>
    </location>
</feature>
<evidence type="ECO:0000256" key="3">
    <source>
        <dbReference type="ARBA" id="ARBA00021242"/>
    </source>
</evidence>
<evidence type="ECO:0000256" key="5">
    <source>
        <dbReference type="ARBA" id="ARBA00022475"/>
    </source>
</evidence>
<feature type="transmembrane region" description="Helical" evidence="12">
    <location>
        <begin position="385"/>
        <end position="404"/>
    </location>
</feature>
<organism evidence="13 14">
    <name type="scientific">Aphidius gifuensis</name>
    <name type="common">Parasitoid wasp</name>
    <dbReference type="NCBI Taxonomy" id="684658"/>
    <lineage>
        <taxon>Eukaryota</taxon>
        <taxon>Metazoa</taxon>
        <taxon>Ecdysozoa</taxon>
        <taxon>Arthropoda</taxon>
        <taxon>Hexapoda</taxon>
        <taxon>Insecta</taxon>
        <taxon>Pterygota</taxon>
        <taxon>Neoptera</taxon>
        <taxon>Endopterygota</taxon>
        <taxon>Hymenoptera</taxon>
        <taxon>Apocrita</taxon>
        <taxon>Ichneumonoidea</taxon>
        <taxon>Braconidae</taxon>
        <taxon>Aphidiinae</taxon>
        <taxon>Aphidius</taxon>
    </lineage>
</organism>
<keyword evidence="9 12" id="KW-0472">Membrane</keyword>
<evidence type="ECO:0000256" key="11">
    <source>
        <dbReference type="ARBA" id="ARBA00032555"/>
    </source>
</evidence>
<comment type="function">
    <text evidence="1">Mediates high-affinity intracellular uptake of the rare oligo-element molybdenum.</text>
</comment>
<dbReference type="InterPro" id="IPR008509">
    <property type="entry name" value="MOT2/MFSD5"/>
</dbReference>
<keyword evidence="14" id="KW-1185">Reference proteome</keyword>
<evidence type="ECO:0000256" key="2">
    <source>
        <dbReference type="ARBA" id="ARBA00004651"/>
    </source>
</evidence>
<keyword evidence="4" id="KW-0813">Transport</keyword>
<evidence type="ECO:0000256" key="6">
    <source>
        <dbReference type="ARBA" id="ARBA00022692"/>
    </source>
</evidence>
<name>A0A835CWT6_APHGI</name>
<keyword evidence="5" id="KW-1003">Cell membrane</keyword>
<dbReference type="GO" id="GO:0015098">
    <property type="term" value="F:molybdate ion transmembrane transporter activity"/>
    <property type="evidence" value="ECO:0007669"/>
    <property type="project" value="InterPro"/>
</dbReference>
<feature type="transmembrane region" description="Helical" evidence="12">
    <location>
        <begin position="56"/>
        <end position="76"/>
    </location>
</feature>
<keyword evidence="6 12" id="KW-0812">Transmembrane</keyword>
<evidence type="ECO:0000256" key="9">
    <source>
        <dbReference type="ARBA" id="ARBA00023136"/>
    </source>
</evidence>
<dbReference type="GO" id="GO:0005886">
    <property type="term" value="C:plasma membrane"/>
    <property type="evidence" value="ECO:0007669"/>
    <property type="project" value="UniProtKB-SubCell"/>
</dbReference>
<feature type="transmembrane region" description="Helical" evidence="12">
    <location>
        <begin position="318"/>
        <end position="339"/>
    </location>
</feature>
<dbReference type="EMBL" id="JACMRX010000002">
    <property type="protein sequence ID" value="KAF7995810.1"/>
    <property type="molecule type" value="Genomic_DNA"/>
</dbReference>
<evidence type="ECO:0000313" key="13">
    <source>
        <dbReference type="EMBL" id="KAF7995810.1"/>
    </source>
</evidence>
<feature type="transmembrane region" description="Helical" evidence="12">
    <location>
        <begin position="360"/>
        <end position="379"/>
    </location>
</feature>